<accession>A0A0C9X6C8</accession>
<dbReference type="InterPro" id="IPR036047">
    <property type="entry name" value="F-box-like_dom_sf"/>
</dbReference>
<dbReference type="Pfam" id="PF00646">
    <property type="entry name" value="F-box"/>
    <property type="match status" value="1"/>
</dbReference>
<reference evidence="2 3" key="1">
    <citation type="submission" date="2014-04" db="EMBL/GenBank/DDBJ databases">
        <authorList>
            <consortium name="DOE Joint Genome Institute"/>
            <person name="Kuo A."/>
            <person name="Kohler A."/>
            <person name="Nagy L.G."/>
            <person name="Floudas D."/>
            <person name="Copeland A."/>
            <person name="Barry K.W."/>
            <person name="Cichocki N."/>
            <person name="Veneault-Fourrey C."/>
            <person name="LaButti K."/>
            <person name="Lindquist E.A."/>
            <person name="Lipzen A."/>
            <person name="Lundell T."/>
            <person name="Morin E."/>
            <person name="Murat C."/>
            <person name="Sun H."/>
            <person name="Tunlid A."/>
            <person name="Henrissat B."/>
            <person name="Grigoriev I.V."/>
            <person name="Hibbett D.S."/>
            <person name="Martin F."/>
            <person name="Nordberg H.P."/>
            <person name="Cantor M.N."/>
            <person name="Hua S.X."/>
        </authorList>
    </citation>
    <scope>NUCLEOTIDE SEQUENCE [LARGE SCALE GENOMIC DNA]</scope>
    <source>
        <strain evidence="2 3">LaAM-08-1</strain>
    </source>
</reference>
<gene>
    <name evidence="2" type="ORF">K443DRAFT_599506</name>
</gene>
<keyword evidence="3" id="KW-1185">Reference proteome</keyword>
<evidence type="ECO:0000259" key="1">
    <source>
        <dbReference type="Pfam" id="PF00646"/>
    </source>
</evidence>
<name>A0A0C9X6C8_9AGAR</name>
<dbReference type="OrthoDB" id="2745898at2759"/>
<dbReference type="SUPFAM" id="SSF81383">
    <property type="entry name" value="F-box domain"/>
    <property type="match status" value="1"/>
</dbReference>
<evidence type="ECO:0000313" key="3">
    <source>
        <dbReference type="Proteomes" id="UP000054477"/>
    </source>
</evidence>
<dbReference type="InterPro" id="IPR001810">
    <property type="entry name" value="F-box_dom"/>
</dbReference>
<reference evidence="3" key="2">
    <citation type="submission" date="2015-01" db="EMBL/GenBank/DDBJ databases">
        <title>Evolutionary Origins and Diversification of the Mycorrhizal Mutualists.</title>
        <authorList>
            <consortium name="DOE Joint Genome Institute"/>
            <consortium name="Mycorrhizal Genomics Consortium"/>
            <person name="Kohler A."/>
            <person name="Kuo A."/>
            <person name="Nagy L.G."/>
            <person name="Floudas D."/>
            <person name="Copeland A."/>
            <person name="Barry K.W."/>
            <person name="Cichocki N."/>
            <person name="Veneault-Fourrey C."/>
            <person name="LaButti K."/>
            <person name="Lindquist E.A."/>
            <person name="Lipzen A."/>
            <person name="Lundell T."/>
            <person name="Morin E."/>
            <person name="Murat C."/>
            <person name="Riley R."/>
            <person name="Ohm R."/>
            <person name="Sun H."/>
            <person name="Tunlid A."/>
            <person name="Henrissat B."/>
            <person name="Grigoriev I.V."/>
            <person name="Hibbett D.S."/>
            <person name="Martin F."/>
        </authorList>
    </citation>
    <scope>NUCLEOTIDE SEQUENCE [LARGE SCALE GENOMIC DNA]</scope>
    <source>
        <strain evidence="3">LaAM-08-1</strain>
    </source>
</reference>
<protein>
    <submittedName>
        <fullName evidence="2">Unplaced genomic scaffold K443scaffold_87, whole genome shotgun sequence</fullName>
    </submittedName>
</protein>
<organism evidence="2 3">
    <name type="scientific">Laccaria amethystina LaAM-08-1</name>
    <dbReference type="NCBI Taxonomy" id="1095629"/>
    <lineage>
        <taxon>Eukaryota</taxon>
        <taxon>Fungi</taxon>
        <taxon>Dikarya</taxon>
        <taxon>Basidiomycota</taxon>
        <taxon>Agaricomycotina</taxon>
        <taxon>Agaricomycetes</taxon>
        <taxon>Agaricomycetidae</taxon>
        <taxon>Agaricales</taxon>
        <taxon>Agaricineae</taxon>
        <taxon>Hydnangiaceae</taxon>
        <taxon>Laccaria</taxon>
    </lineage>
</organism>
<sequence>MCSQLPLELFATIFDCLHYDSAALQSCSIVSTTFRHLVQGKLFYQVALTIPPMLESKQEDPPFGSAKVLLELLRKSPHLVNYVRRLDILDNDSLRRDPSMAPWDDAFIQVLSSFQHLTAISFRQVSYNPILWQNMPPRMQSTILNALQRPTVTRIEIFNTIEDFPLSLLLKSRGLEYLRVFDEGTRPTRPALPKTISFPAHPIALKRLELGGCASFFGPAIFTRFHDSQLFDLSSLEYLFIRGGGLLASDQWRKEIEELLQNVARSLKSFHYFLPGWARHLSGAVNDVDLSIPFENLPPLLSFRFSF</sequence>
<dbReference type="EMBL" id="KN838622">
    <property type="protein sequence ID" value="KIK00581.1"/>
    <property type="molecule type" value="Genomic_DNA"/>
</dbReference>
<dbReference type="AlphaFoldDB" id="A0A0C9X6C8"/>
<proteinExistence type="predicted"/>
<dbReference type="HOGENOM" id="CLU_906330_0_0_1"/>
<dbReference type="Proteomes" id="UP000054477">
    <property type="component" value="Unassembled WGS sequence"/>
</dbReference>
<evidence type="ECO:0000313" key="2">
    <source>
        <dbReference type="EMBL" id="KIK00581.1"/>
    </source>
</evidence>
<feature type="domain" description="F-box" evidence="1">
    <location>
        <begin position="3"/>
        <end position="44"/>
    </location>
</feature>